<accession>A9EQE9</accession>
<organism evidence="1 2">
    <name type="scientific">Sorangium cellulosum (strain So ce56)</name>
    <name type="common">Polyangium cellulosum (strain So ce56)</name>
    <dbReference type="NCBI Taxonomy" id="448385"/>
    <lineage>
        <taxon>Bacteria</taxon>
        <taxon>Pseudomonadati</taxon>
        <taxon>Myxococcota</taxon>
        <taxon>Polyangia</taxon>
        <taxon>Polyangiales</taxon>
        <taxon>Polyangiaceae</taxon>
        <taxon>Sorangium</taxon>
    </lineage>
</organism>
<evidence type="ECO:0000313" key="2">
    <source>
        <dbReference type="Proteomes" id="UP000002139"/>
    </source>
</evidence>
<evidence type="ECO:0000313" key="1">
    <source>
        <dbReference type="EMBL" id="CAN94131.1"/>
    </source>
</evidence>
<sequence>MTIRIGAMAVGSAVLALGCMDLDQQEPPREGVAALQIQSGARPETPRFIEGGSIPYVLGFSPETGQILGGSHTLLIPLTGTREAIDGANLPTSLHPELRGSYVALNSSLLQGHSTGPFASQWWPQNRNGIADRWNSAVKDYGDLTSDPDNLSPAEKYDLLFYAGQGRSLDAPAGAITLGVGRADGLRAPRATRVAGPTTYWELRNHGLYQGVTPEYWWGHCNGWAAYVVAEDGGPPQRDIRVKLSGGKVTTCASVETGCILFRTADIEALMTELYHSDSATMSGRRCEAREDLVQRDQYGRPVDPACRDLNPGTMHIAMTGLLGLGASSISSPSSARARRAFVVDYTWHREVWSYPVTSFAIDTMAEVSAQEAARLVCNGGFQGADCYNYRFNPYARRFVRVSGRYGMVSDEVSPEQLLQPPAQRNIPVMNVELHYVLELDDRLAVIGGEWIRNPALVNGINGKQLHPDYLWLPVRAQGPGEDADDLGGSTDNPYIAYSRAKALLNLSRAAVTGSRPSE</sequence>
<proteinExistence type="predicted"/>
<dbReference type="eggNOG" id="ENOG50333MN">
    <property type="taxonomic scope" value="Bacteria"/>
</dbReference>
<dbReference type="PROSITE" id="PS51257">
    <property type="entry name" value="PROKAR_LIPOPROTEIN"/>
    <property type="match status" value="1"/>
</dbReference>
<reference evidence="1 2" key="1">
    <citation type="journal article" date="2007" name="Nat. Biotechnol.">
        <title>Complete genome sequence of the myxobacterium Sorangium cellulosum.</title>
        <authorList>
            <person name="Schneiker S."/>
            <person name="Perlova O."/>
            <person name="Kaiser O."/>
            <person name="Gerth K."/>
            <person name="Alici A."/>
            <person name="Altmeyer M.O."/>
            <person name="Bartels D."/>
            <person name="Bekel T."/>
            <person name="Beyer S."/>
            <person name="Bode E."/>
            <person name="Bode H.B."/>
            <person name="Bolten C.J."/>
            <person name="Choudhuri J.V."/>
            <person name="Doss S."/>
            <person name="Elnakady Y.A."/>
            <person name="Frank B."/>
            <person name="Gaigalat L."/>
            <person name="Goesmann A."/>
            <person name="Groeger C."/>
            <person name="Gross F."/>
            <person name="Jelsbak L."/>
            <person name="Jelsbak L."/>
            <person name="Kalinowski J."/>
            <person name="Kegler C."/>
            <person name="Knauber T."/>
            <person name="Konietzny S."/>
            <person name="Kopp M."/>
            <person name="Krause L."/>
            <person name="Krug D."/>
            <person name="Linke B."/>
            <person name="Mahmud T."/>
            <person name="Martinez-Arias R."/>
            <person name="McHardy A.C."/>
            <person name="Merai M."/>
            <person name="Meyer F."/>
            <person name="Mormann S."/>
            <person name="Munoz-Dorado J."/>
            <person name="Perez J."/>
            <person name="Pradella S."/>
            <person name="Rachid S."/>
            <person name="Raddatz G."/>
            <person name="Rosenau F."/>
            <person name="Rueckert C."/>
            <person name="Sasse F."/>
            <person name="Scharfe M."/>
            <person name="Schuster S.C."/>
            <person name="Suen G."/>
            <person name="Treuner-Lange A."/>
            <person name="Velicer G.J."/>
            <person name="Vorholter F.-J."/>
            <person name="Weissman K.J."/>
            <person name="Welch R.D."/>
            <person name="Wenzel S.C."/>
            <person name="Whitworth D.E."/>
            <person name="Wilhelm S."/>
            <person name="Wittmann C."/>
            <person name="Bloecker H."/>
            <person name="Puehler A."/>
            <person name="Mueller R."/>
        </authorList>
    </citation>
    <scope>NUCLEOTIDE SEQUENCE [LARGE SCALE GENOMIC DNA]</scope>
    <source>
        <strain evidence="2">So ce56</strain>
    </source>
</reference>
<dbReference type="AlphaFoldDB" id="A9EQE9"/>
<dbReference type="Pfam" id="PF16683">
    <property type="entry name" value="TGase_elicitor"/>
    <property type="match status" value="1"/>
</dbReference>
<dbReference type="KEGG" id="scl:sce3971"/>
<dbReference type="InterPro" id="IPR032048">
    <property type="entry name" value="TGase_elicitor"/>
</dbReference>
<protein>
    <submittedName>
        <fullName evidence="1">Secreted protein</fullName>
    </submittedName>
</protein>
<dbReference type="EMBL" id="AM746676">
    <property type="protein sequence ID" value="CAN94131.1"/>
    <property type="molecule type" value="Genomic_DNA"/>
</dbReference>
<dbReference type="RefSeq" id="WP_012236601.1">
    <property type="nucleotide sequence ID" value="NC_010162.1"/>
</dbReference>
<dbReference type="BioCyc" id="SCEL448385:SCE_RS20390-MONOMER"/>
<dbReference type="HOGENOM" id="CLU_531975_0_0_7"/>
<keyword evidence="2" id="KW-1185">Reference proteome</keyword>
<gene>
    <name evidence="1" type="ordered locus">sce3971</name>
</gene>
<name>A9EQE9_SORC5</name>
<dbReference type="Proteomes" id="UP000002139">
    <property type="component" value="Chromosome"/>
</dbReference>
<dbReference type="GO" id="GO:0016755">
    <property type="term" value="F:aminoacyltransferase activity"/>
    <property type="evidence" value="ECO:0007669"/>
    <property type="project" value="InterPro"/>
</dbReference>